<dbReference type="InterPro" id="IPR004840">
    <property type="entry name" value="Amino_acid_permease_CS"/>
</dbReference>
<evidence type="ECO:0000256" key="13">
    <source>
        <dbReference type="ARBA" id="ARBA00042267"/>
    </source>
</evidence>
<evidence type="ECO:0000256" key="1">
    <source>
        <dbReference type="ARBA" id="ARBA00004429"/>
    </source>
</evidence>
<feature type="transmembrane region" description="Helical" evidence="17">
    <location>
        <begin position="399"/>
        <end position="421"/>
    </location>
</feature>
<accession>A0A515CQA7</accession>
<dbReference type="EMBL" id="CP033893">
    <property type="protein sequence ID" value="QDL30293.1"/>
    <property type="molecule type" value="Genomic_DNA"/>
</dbReference>
<evidence type="ECO:0000256" key="3">
    <source>
        <dbReference type="ARBA" id="ARBA00022448"/>
    </source>
</evidence>
<evidence type="ECO:0000256" key="15">
    <source>
        <dbReference type="ARBA" id="ARBA00048727"/>
    </source>
</evidence>
<evidence type="ECO:0000256" key="7">
    <source>
        <dbReference type="ARBA" id="ARBA00022970"/>
    </source>
</evidence>
<comment type="catalytic activity">
    <reaction evidence="15">
        <text>L-tyrosine(in) + H(+)(in) = L-tyrosine(out) + H(+)(out)</text>
        <dbReference type="Rhea" id="RHEA:28875"/>
        <dbReference type="ChEBI" id="CHEBI:15378"/>
        <dbReference type="ChEBI" id="CHEBI:58315"/>
    </reaction>
    <physiologicalReaction direction="right-to-left" evidence="15">
        <dbReference type="Rhea" id="RHEA:28877"/>
    </physiologicalReaction>
</comment>
<feature type="transmembrane region" description="Helical" evidence="17">
    <location>
        <begin position="21"/>
        <end position="40"/>
    </location>
</feature>
<comment type="similarity">
    <text evidence="2">Belongs to the amino acid-polyamine-organocation (APC) superfamily. Amino acid transporter (AAT) (TC 2.A.3.1) family.</text>
</comment>
<evidence type="ECO:0000256" key="8">
    <source>
        <dbReference type="ARBA" id="ARBA00022989"/>
    </source>
</evidence>
<dbReference type="GO" id="GO:0005886">
    <property type="term" value="C:plasma membrane"/>
    <property type="evidence" value="ECO:0007669"/>
    <property type="project" value="UniProtKB-SubCell"/>
</dbReference>
<evidence type="ECO:0000256" key="14">
    <source>
        <dbReference type="ARBA" id="ARBA00048394"/>
    </source>
</evidence>
<feature type="domain" description="Amino acid permease/ SLC12A" evidence="18">
    <location>
        <begin position="18"/>
        <end position="452"/>
    </location>
</feature>
<evidence type="ECO:0000256" key="5">
    <source>
        <dbReference type="ARBA" id="ARBA00022519"/>
    </source>
</evidence>
<keyword evidence="5" id="KW-0997">Cell inner membrane</keyword>
<comment type="catalytic activity">
    <reaction evidence="14">
        <text>L-tryptophan(in) + H(+)(in) = L-tryptophan(out) + H(+)(out)</text>
        <dbReference type="Rhea" id="RHEA:28879"/>
        <dbReference type="ChEBI" id="CHEBI:15378"/>
        <dbReference type="ChEBI" id="CHEBI:57912"/>
    </reaction>
    <physiologicalReaction direction="right-to-left" evidence="14">
        <dbReference type="Rhea" id="RHEA:28881"/>
    </physiologicalReaction>
</comment>
<evidence type="ECO:0000313" key="22">
    <source>
        <dbReference type="Proteomes" id="UP000595237"/>
    </source>
</evidence>
<organism evidence="19 21">
    <name type="scientific">Serratia liquefaciens</name>
    <dbReference type="NCBI Taxonomy" id="614"/>
    <lineage>
        <taxon>Bacteria</taxon>
        <taxon>Pseudomonadati</taxon>
        <taxon>Pseudomonadota</taxon>
        <taxon>Gammaproteobacteria</taxon>
        <taxon>Enterobacterales</taxon>
        <taxon>Yersiniaceae</taxon>
        <taxon>Serratia</taxon>
    </lineage>
</organism>
<dbReference type="Proteomes" id="UP000595237">
    <property type="component" value="Chromosome"/>
</dbReference>
<evidence type="ECO:0000256" key="4">
    <source>
        <dbReference type="ARBA" id="ARBA00022475"/>
    </source>
</evidence>
<feature type="transmembrane region" description="Helical" evidence="17">
    <location>
        <begin position="127"/>
        <end position="145"/>
    </location>
</feature>
<evidence type="ECO:0000256" key="11">
    <source>
        <dbReference type="ARBA" id="ARBA00040443"/>
    </source>
</evidence>
<reference evidence="19 21" key="1">
    <citation type="submission" date="2018-11" db="EMBL/GenBank/DDBJ databases">
        <title>The first complete genome of Serratia liquefaciens isolated from metalophyte plant revel distinctness adaptive mechanisms in an extreme habitat.</title>
        <authorList>
            <person name="Caneschi W.L."/>
            <person name="Sanchez A.B."/>
            <person name="Felestrino E.B."/>
            <person name="Assis R.A.B."/>
            <person name="Lemes C.G.C."/>
            <person name="Cordeiro I.F."/>
            <person name="Fonseca N.P."/>
            <person name="Villa M."/>
            <person name="Vieira I.T."/>
            <person name="Moraes L.A."/>
            <person name="Kamino L.H.Y."/>
            <person name="do Carmo F."/>
            <person name="Garcia C.M."/>
            <person name="Almeida N.F."/>
            <person name="Silva R.S."/>
            <person name="Ferro J.A."/>
            <person name="Ferro M.I.T."/>
            <person name="Varani A.M."/>
            <person name="Ferreira R.M."/>
            <person name="dos Santos V.L."/>
            <person name="Silva U.C."/>
            <person name="Setubal J.C."/>
            <person name="Moreira L.M."/>
        </authorList>
    </citation>
    <scope>NUCLEOTIDE SEQUENCE [LARGE SCALE GENOMIC DNA]</scope>
    <source>
        <strain evidence="19 21">FG3</strain>
    </source>
</reference>
<keyword evidence="6 17" id="KW-0812">Transmembrane</keyword>
<gene>
    <name evidence="19" type="ORF">EGO53_00105</name>
    <name evidence="20" type="ORF">I6I38_03015</name>
</gene>
<reference evidence="20 22" key="2">
    <citation type="submission" date="2021-01" db="EMBL/GenBank/DDBJ databases">
        <title>FDA dAtabase for Regulatory Grade micrObial Sequences (FDA-ARGOS): Supporting development and validation of Infectious Disease Dx tests.</title>
        <authorList>
            <person name="Blissenbach B."/>
            <person name="Krut O."/>
            <person name="Tallon L."/>
            <person name="Sadzewicz L."/>
            <person name="Zhao X."/>
            <person name="Boylan J."/>
            <person name="Ott S."/>
            <person name="Bowen H."/>
            <person name="Vavikolanu K."/>
            <person name="Mehta A."/>
            <person name="Aluvathingal J."/>
            <person name="Nadendla S."/>
            <person name="Yan Y."/>
            <person name="Sichtig H."/>
        </authorList>
    </citation>
    <scope>NUCLEOTIDE SEQUENCE [LARGE SCALE GENOMIC DNA]</scope>
    <source>
        <strain evidence="20 22">FDAARGOS_1081</strain>
    </source>
</reference>
<keyword evidence="4" id="KW-1003">Cell membrane</keyword>
<feature type="transmembrane region" description="Helical" evidence="17">
    <location>
        <begin position="240"/>
        <end position="261"/>
    </location>
</feature>
<dbReference type="PANTHER" id="PTHR43495">
    <property type="entry name" value="GABA PERMEASE"/>
    <property type="match status" value="1"/>
</dbReference>
<evidence type="ECO:0000256" key="2">
    <source>
        <dbReference type="ARBA" id="ARBA00008583"/>
    </source>
</evidence>
<keyword evidence="3" id="KW-0813">Transport</keyword>
<protein>
    <recommendedName>
        <fullName evidence="11">Aromatic amino acid transport protein AroP</fullName>
    </recommendedName>
    <alternativeName>
        <fullName evidence="12">Aromatic amino acid:H(+) symporter AroP</fullName>
    </alternativeName>
    <alternativeName>
        <fullName evidence="13">General aromatic amino acid permease</fullName>
    </alternativeName>
</protein>
<feature type="transmembrane region" description="Helical" evidence="17">
    <location>
        <begin position="427"/>
        <end position="445"/>
    </location>
</feature>
<sequence length="459" mass="49921">MDGQQHGDQLKRGLKNRHIQLIALGGAIGTGLFLGIAQTIKMAGPSVILGYAIGGFIAFLIMRQLGEMVVEEPVAGSFSHFAYKYWGNFAGFASGWNYWVLYVLVAMAELTAVGIYVQYWWPEIPTWVSAAVFFLAINAINLANVKVYGEMEFWFAIIKVVAIIGMIVFGAYLLFSGLGGPEATVTNLWAQGGFFPNGIMGLVMAMAVIMFSFGGLELVGITAAEADNPQKSIPKATNQVIYRILLFYIGSLTILLSLYPWGKVVEGGSPFVLIFHALNSNLVATVLNIVVLTAALSVYNSCVYCNSRMLYGLAKQGNGPKSLLKVDGRGVPVIAIAVSATATAFCVLINYLIPGRAFELLMALVVSALVINWAMISLAHLKFRAAKNREGVEPKFKAFWYPFSNYLCLVFMAGILVIMYLTPGIQISVLLIPVWVAILAIGYIVKQRSQRAMSATSRS</sequence>
<dbReference type="GO" id="GO:0055085">
    <property type="term" value="P:transmembrane transport"/>
    <property type="evidence" value="ECO:0007669"/>
    <property type="project" value="InterPro"/>
</dbReference>
<evidence type="ECO:0000256" key="12">
    <source>
        <dbReference type="ARBA" id="ARBA00041728"/>
    </source>
</evidence>
<dbReference type="Gene3D" id="1.20.1740.10">
    <property type="entry name" value="Amino acid/polyamine transporter I"/>
    <property type="match status" value="1"/>
</dbReference>
<evidence type="ECO:0000256" key="17">
    <source>
        <dbReference type="SAM" id="Phobius"/>
    </source>
</evidence>
<dbReference type="PIRSF" id="PIRSF006060">
    <property type="entry name" value="AA_transporter"/>
    <property type="match status" value="1"/>
</dbReference>
<dbReference type="AlphaFoldDB" id="A0A379Y962"/>
<dbReference type="InterPro" id="IPR004841">
    <property type="entry name" value="AA-permease/SLC12A_dom"/>
</dbReference>
<name>A0A379Y962_SERLI</name>
<evidence type="ECO:0000313" key="21">
    <source>
        <dbReference type="Proteomes" id="UP000317572"/>
    </source>
</evidence>
<evidence type="ECO:0000256" key="6">
    <source>
        <dbReference type="ARBA" id="ARBA00022692"/>
    </source>
</evidence>
<dbReference type="Proteomes" id="UP000317572">
    <property type="component" value="Chromosome"/>
</dbReference>
<keyword evidence="22" id="KW-1185">Reference proteome</keyword>
<accession>A0A379Y962</accession>
<dbReference type="FunFam" id="1.20.1740.10:FF:000001">
    <property type="entry name" value="Amino acid permease"/>
    <property type="match status" value="1"/>
</dbReference>
<feature type="transmembrane region" description="Helical" evidence="17">
    <location>
        <begin position="360"/>
        <end position="379"/>
    </location>
</feature>
<evidence type="ECO:0000313" key="20">
    <source>
        <dbReference type="EMBL" id="QQU56002.1"/>
    </source>
</evidence>
<feature type="transmembrane region" description="Helical" evidence="17">
    <location>
        <begin position="99"/>
        <end position="121"/>
    </location>
</feature>
<dbReference type="GO" id="GO:0006865">
    <property type="term" value="P:amino acid transport"/>
    <property type="evidence" value="ECO:0007669"/>
    <property type="project" value="UniProtKB-KW"/>
</dbReference>
<keyword evidence="8 17" id="KW-1133">Transmembrane helix</keyword>
<dbReference type="Pfam" id="PF00324">
    <property type="entry name" value="AA_permease"/>
    <property type="match status" value="1"/>
</dbReference>
<evidence type="ECO:0000256" key="10">
    <source>
        <dbReference type="ARBA" id="ARBA00037317"/>
    </source>
</evidence>
<comment type="catalytic activity">
    <reaction evidence="16">
        <text>L-phenylalanine(in) + H(+)(in) = L-phenylalanine(out) + H(+)(out)</text>
        <dbReference type="Rhea" id="RHEA:28923"/>
        <dbReference type="ChEBI" id="CHEBI:15378"/>
        <dbReference type="ChEBI" id="CHEBI:58095"/>
    </reaction>
    <physiologicalReaction direction="right-to-left" evidence="16">
        <dbReference type="Rhea" id="RHEA:28925"/>
    </physiologicalReaction>
</comment>
<evidence type="ECO:0000259" key="18">
    <source>
        <dbReference type="Pfam" id="PF00324"/>
    </source>
</evidence>
<evidence type="ECO:0000256" key="16">
    <source>
        <dbReference type="ARBA" id="ARBA00048776"/>
    </source>
</evidence>
<evidence type="ECO:0000313" key="19">
    <source>
        <dbReference type="EMBL" id="QDL30293.1"/>
    </source>
</evidence>
<comment type="function">
    <text evidence="10">Permease that is involved in the active transport across the cytoplasmic membrane of all three aromatic amino acids, phenylalanine, tyrosine and tryptophan.</text>
</comment>
<proteinExistence type="inferred from homology"/>
<feature type="transmembrane region" description="Helical" evidence="17">
    <location>
        <begin position="273"/>
        <end position="299"/>
    </location>
</feature>
<feature type="transmembrane region" description="Helical" evidence="17">
    <location>
        <begin position="157"/>
        <end position="178"/>
    </location>
</feature>
<dbReference type="PANTHER" id="PTHR43495:SF4">
    <property type="entry name" value="AROMATIC AMINO ACID TRANSPORT PROTEIN AROP"/>
    <property type="match status" value="1"/>
</dbReference>
<feature type="transmembrane region" description="Helical" evidence="17">
    <location>
        <begin position="331"/>
        <end position="354"/>
    </location>
</feature>
<feature type="transmembrane region" description="Helical" evidence="17">
    <location>
        <begin position="198"/>
        <end position="219"/>
    </location>
</feature>
<comment type="subcellular location">
    <subcellularLocation>
        <location evidence="1">Cell inner membrane</location>
        <topology evidence="1">Multi-pass membrane protein</topology>
    </subcellularLocation>
</comment>
<dbReference type="PROSITE" id="PS00218">
    <property type="entry name" value="AMINO_ACID_PERMEASE_1"/>
    <property type="match status" value="1"/>
</dbReference>
<dbReference type="EMBL" id="CP068148">
    <property type="protein sequence ID" value="QQU56002.1"/>
    <property type="molecule type" value="Genomic_DNA"/>
</dbReference>
<dbReference type="RefSeq" id="WP_046372651.1">
    <property type="nucleotide sequence ID" value="NZ_CADDTP010000013.1"/>
</dbReference>
<evidence type="ECO:0000256" key="9">
    <source>
        <dbReference type="ARBA" id="ARBA00023136"/>
    </source>
</evidence>
<keyword evidence="7" id="KW-0029">Amino-acid transport</keyword>
<keyword evidence="9 17" id="KW-0472">Membrane</keyword>
<feature type="transmembrane region" description="Helical" evidence="17">
    <location>
        <begin position="46"/>
        <end position="62"/>
    </location>
</feature>